<evidence type="ECO:0000313" key="2">
    <source>
        <dbReference type="Proteomes" id="UP000474159"/>
    </source>
</evidence>
<dbReference type="RefSeq" id="WP_151001013.1">
    <property type="nucleotide sequence ID" value="NZ_BPQY01000528.1"/>
</dbReference>
<keyword evidence="2" id="KW-1185">Reference proteome</keyword>
<gene>
    <name evidence="1" type="ORF">F6X53_15015</name>
</gene>
<organism evidence="1 2">
    <name type="scientific">Methylobacterium soli</name>
    <dbReference type="NCBI Taxonomy" id="553447"/>
    <lineage>
        <taxon>Bacteria</taxon>
        <taxon>Pseudomonadati</taxon>
        <taxon>Pseudomonadota</taxon>
        <taxon>Alphaproteobacteria</taxon>
        <taxon>Hyphomicrobiales</taxon>
        <taxon>Methylobacteriaceae</taxon>
        <taxon>Methylobacterium</taxon>
    </lineage>
</organism>
<protein>
    <submittedName>
        <fullName evidence="1">Uncharacterized protein</fullName>
    </submittedName>
</protein>
<dbReference type="OrthoDB" id="2968725at2"/>
<accession>A0A6L3T0B1</accession>
<evidence type="ECO:0000313" key="1">
    <source>
        <dbReference type="EMBL" id="KAB1078393.1"/>
    </source>
</evidence>
<reference evidence="1 2" key="1">
    <citation type="submission" date="2019-09" db="EMBL/GenBank/DDBJ databases">
        <title>YIM 48816 draft genome.</title>
        <authorList>
            <person name="Jiang L."/>
        </authorList>
    </citation>
    <scope>NUCLEOTIDE SEQUENCE [LARGE SCALE GENOMIC DNA]</scope>
    <source>
        <strain evidence="1 2">YIM 48816</strain>
    </source>
</reference>
<comment type="caution">
    <text evidence="1">The sequence shown here is derived from an EMBL/GenBank/DDBJ whole genome shotgun (WGS) entry which is preliminary data.</text>
</comment>
<name>A0A6L3T0B1_9HYPH</name>
<dbReference type="Proteomes" id="UP000474159">
    <property type="component" value="Unassembled WGS sequence"/>
</dbReference>
<sequence>MSETPNTPDTTAEPSPAALRATARHLYESTLLSMAAVGIEVGVSERTVKRWAAADASADLPWKKLSGPKITERAHEVADKITTAVAHLGPQAGEEQQQAIVARLTEDAAVDERAALLENHRRAWRVVEGLTSEAVRKRDAAGAKLAETVAKTIAIKQRGERLAWGLDNGEGQHTVIIERS</sequence>
<dbReference type="AlphaFoldDB" id="A0A6L3T0B1"/>
<proteinExistence type="predicted"/>
<dbReference type="EMBL" id="VZZK01000014">
    <property type="protein sequence ID" value="KAB1078393.1"/>
    <property type="molecule type" value="Genomic_DNA"/>
</dbReference>